<dbReference type="PANTHER" id="PTHR45453:SF1">
    <property type="entry name" value="PHOSPHATE REGULON SENSOR PROTEIN PHOR"/>
    <property type="match status" value="1"/>
</dbReference>
<dbReference type="STRING" id="500633.CLOHIR_01316"/>
<dbReference type="EC" id="2.7.13.3" evidence="3"/>
<evidence type="ECO:0000256" key="6">
    <source>
        <dbReference type="ARBA" id="ARBA00022777"/>
    </source>
</evidence>
<keyword evidence="12" id="KW-1185">Reference proteome</keyword>
<evidence type="ECO:0000256" key="5">
    <source>
        <dbReference type="ARBA" id="ARBA00022679"/>
    </source>
</evidence>
<dbReference type="InterPro" id="IPR003594">
    <property type="entry name" value="HATPase_dom"/>
</dbReference>
<evidence type="ECO:0000256" key="8">
    <source>
        <dbReference type="SAM" id="Coils"/>
    </source>
</evidence>
<dbReference type="PROSITE" id="PS50109">
    <property type="entry name" value="HIS_KIN"/>
    <property type="match status" value="1"/>
</dbReference>
<comment type="subcellular location">
    <subcellularLocation>
        <location evidence="2">Membrane</location>
    </subcellularLocation>
</comment>
<dbReference type="CDD" id="cd00075">
    <property type="entry name" value="HATPase"/>
    <property type="match status" value="1"/>
</dbReference>
<evidence type="ECO:0000256" key="1">
    <source>
        <dbReference type="ARBA" id="ARBA00000085"/>
    </source>
</evidence>
<protein>
    <recommendedName>
        <fullName evidence="3">histidine kinase</fullName>
        <ecNumber evidence="3">2.7.13.3</ecNumber>
    </recommendedName>
</protein>
<feature type="domain" description="Histidine kinase" evidence="10">
    <location>
        <begin position="130"/>
        <end position="344"/>
    </location>
</feature>
<keyword evidence="7" id="KW-0902">Two-component regulatory system</keyword>
<evidence type="ECO:0000256" key="4">
    <source>
        <dbReference type="ARBA" id="ARBA00022553"/>
    </source>
</evidence>
<comment type="caution">
    <text evidence="11">The sequence shown here is derived from an EMBL/GenBank/DDBJ whole genome shotgun (WGS) entry which is preliminary data.</text>
</comment>
<dbReference type="SUPFAM" id="SSF47384">
    <property type="entry name" value="Homodimeric domain of signal transducing histidine kinase"/>
    <property type="match status" value="1"/>
</dbReference>
<dbReference type="RefSeq" id="WP_006440237.1">
    <property type="nucleotide sequence ID" value="NZ_DS995356.1"/>
</dbReference>
<dbReference type="Gene3D" id="3.30.565.10">
    <property type="entry name" value="Histidine kinase-like ATPase, C-terminal domain"/>
    <property type="match status" value="1"/>
</dbReference>
<comment type="catalytic activity">
    <reaction evidence="1">
        <text>ATP + protein L-histidine = ADP + protein N-phospho-L-histidine.</text>
        <dbReference type="EC" id="2.7.13.3"/>
    </reaction>
</comment>
<dbReference type="GO" id="GO:0005886">
    <property type="term" value="C:plasma membrane"/>
    <property type="evidence" value="ECO:0007669"/>
    <property type="project" value="TreeGrafter"/>
</dbReference>
<keyword evidence="5" id="KW-0808">Transferase</keyword>
<reference evidence="11 12" key="2">
    <citation type="submission" date="2008-10" db="EMBL/GenBank/DDBJ databases">
        <title>Draft genome sequence of Clostridium hiranonis (DSM 13275).</title>
        <authorList>
            <person name="Sudarsanam P."/>
            <person name="Ley R."/>
            <person name="Guruge J."/>
            <person name="Turnbaugh P.J."/>
            <person name="Mahowald M."/>
            <person name="Liep D."/>
            <person name="Gordon J."/>
        </authorList>
    </citation>
    <scope>NUCLEOTIDE SEQUENCE [LARGE SCALE GENOMIC DNA]</scope>
    <source>
        <strain evidence="11 12">DSM 13275</strain>
    </source>
</reference>
<dbReference type="InterPro" id="IPR004358">
    <property type="entry name" value="Sig_transdc_His_kin-like_C"/>
</dbReference>
<dbReference type="GO" id="GO:0004721">
    <property type="term" value="F:phosphoprotein phosphatase activity"/>
    <property type="evidence" value="ECO:0007669"/>
    <property type="project" value="TreeGrafter"/>
</dbReference>
<dbReference type="Pfam" id="PF02518">
    <property type="entry name" value="HATPase_c"/>
    <property type="match status" value="1"/>
</dbReference>
<dbReference type="GO" id="GO:0016036">
    <property type="term" value="P:cellular response to phosphate starvation"/>
    <property type="evidence" value="ECO:0007669"/>
    <property type="project" value="TreeGrafter"/>
</dbReference>
<dbReference type="GO" id="GO:0000155">
    <property type="term" value="F:phosphorelay sensor kinase activity"/>
    <property type="evidence" value="ECO:0007669"/>
    <property type="project" value="InterPro"/>
</dbReference>
<dbReference type="Gene3D" id="1.10.287.130">
    <property type="match status" value="1"/>
</dbReference>
<dbReference type="SMART" id="SM00387">
    <property type="entry name" value="HATPase_c"/>
    <property type="match status" value="1"/>
</dbReference>
<keyword evidence="6 11" id="KW-0418">Kinase</keyword>
<dbReference type="OrthoDB" id="9773956at2"/>
<feature type="transmembrane region" description="Helical" evidence="9">
    <location>
        <begin position="12"/>
        <end position="33"/>
    </location>
</feature>
<evidence type="ECO:0000256" key="9">
    <source>
        <dbReference type="SAM" id="Phobius"/>
    </source>
</evidence>
<evidence type="ECO:0000256" key="2">
    <source>
        <dbReference type="ARBA" id="ARBA00004370"/>
    </source>
</evidence>
<sequence>MNKFNISDKNLFYFIQFLSIITTLIIGFVGFLISKQSIVMIITFSLVICNIFWMFCLVGILSKKLSIFTSDICDLIDNIVNGKYNPANIKDEDTLFSKINHHLSRLYLIVEQNKNRLDKERNELQSLISDISHQVKTPISNLKMVTETMLTVPISDDDKVEFLNGIQTETDKLDFLINALVKTSRLETGIIHFKKVKNRIYDTIAQAMSGIIYSAEKKNIFVSVECPNDLFLYFDSKWTSEAIFNILDNAVKYTQPGGKISVSVEKHEMYAEIKIADNGKGISESNQATIFKRFYREENVHDQPGVGIGLYLSREIISKQGGYIKVNSKVDKGSIFSIMLPVRQ</sequence>
<dbReference type="InterPro" id="IPR036890">
    <property type="entry name" value="HATPase_C_sf"/>
</dbReference>
<dbReference type="InterPro" id="IPR050351">
    <property type="entry name" value="BphY/WalK/GraS-like"/>
</dbReference>
<dbReference type="SMART" id="SM00388">
    <property type="entry name" value="HisKA"/>
    <property type="match status" value="1"/>
</dbReference>
<feature type="coiled-coil region" evidence="8">
    <location>
        <begin position="107"/>
        <end position="134"/>
    </location>
</feature>
<name>B6FZL2_PEPHT</name>
<evidence type="ECO:0000259" key="10">
    <source>
        <dbReference type="PROSITE" id="PS50109"/>
    </source>
</evidence>
<evidence type="ECO:0000313" key="12">
    <source>
        <dbReference type="Proteomes" id="UP000003178"/>
    </source>
</evidence>
<evidence type="ECO:0000256" key="7">
    <source>
        <dbReference type="ARBA" id="ARBA00023012"/>
    </source>
</evidence>
<organism evidence="11 12">
    <name type="scientific">Peptacetobacter hiranonis (strain DSM 13275 / JCM 10541 / KCTC 15199 / TO-931)</name>
    <name type="common">Clostridium hiranonis</name>
    <dbReference type="NCBI Taxonomy" id="500633"/>
    <lineage>
        <taxon>Bacteria</taxon>
        <taxon>Bacillati</taxon>
        <taxon>Bacillota</taxon>
        <taxon>Clostridia</taxon>
        <taxon>Peptostreptococcales</taxon>
        <taxon>Peptostreptococcaceae</taxon>
        <taxon>Peptacetobacter</taxon>
    </lineage>
</organism>
<dbReference type="Pfam" id="PF00512">
    <property type="entry name" value="HisKA"/>
    <property type="match status" value="1"/>
</dbReference>
<reference evidence="11 12" key="1">
    <citation type="submission" date="2008-09" db="EMBL/GenBank/DDBJ databases">
        <authorList>
            <person name="Fulton L."/>
            <person name="Clifton S."/>
            <person name="Fulton B."/>
            <person name="Xu J."/>
            <person name="Minx P."/>
            <person name="Pepin K.H."/>
            <person name="Johnson M."/>
            <person name="Thiruvilangam P."/>
            <person name="Bhonagiri V."/>
            <person name="Nash W.E."/>
            <person name="Mardis E.R."/>
            <person name="Wilson R.K."/>
        </authorList>
    </citation>
    <scope>NUCLEOTIDE SEQUENCE [LARGE SCALE GENOMIC DNA]</scope>
    <source>
        <strain evidence="11 12">DSM 13275</strain>
    </source>
</reference>
<dbReference type="eggNOG" id="COG2205">
    <property type="taxonomic scope" value="Bacteria"/>
</dbReference>
<keyword evidence="8" id="KW-0175">Coiled coil</keyword>
<accession>B6FZL2</accession>
<dbReference type="PRINTS" id="PR00344">
    <property type="entry name" value="BCTRLSENSOR"/>
</dbReference>
<keyword evidence="4" id="KW-0597">Phosphoprotein</keyword>
<dbReference type="InterPro" id="IPR005467">
    <property type="entry name" value="His_kinase_dom"/>
</dbReference>
<dbReference type="FunFam" id="3.30.565.10:FF:000006">
    <property type="entry name" value="Sensor histidine kinase WalK"/>
    <property type="match status" value="1"/>
</dbReference>
<dbReference type="Proteomes" id="UP000003178">
    <property type="component" value="Unassembled WGS sequence"/>
</dbReference>
<gene>
    <name evidence="11" type="ORF">CLOHIR_01316</name>
</gene>
<keyword evidence="9" id="KW-0812">Transmembrane</keyword>
<keyword evidence="9" id="KW-1133">Transmembrane helix</keyword>
<dbReference type="InterPro" id="IPR003661">
    <property type="entry name" value="HisK_dim/P_dom"/>
</dbReference>
<dbReference type="EMBL" id="ABWP01000057">
    <property type="protein sequence ID" value="EEA85047.1"/>
    <property type="molecule type" value="Genomic_DNA"/>
</dbReference>
<evidence type="ECO:0000256" key="3">
    <source>
        <dbReference type="ARBA" id="ARBA00012438"/>
    </source>
</evidence>
<dbReference type="CDD" id="cd00082">
    <property type="entry name" value="HisKA"/>
    <property type="match status" value="1"/>
</dbReference>
<dbReference type="InterPro" id="IPR036097">
    <property type="entry name" value="HisK_dim/P_sf"/>
</dbReference>
<dbReference type="AlphaFoldDB" id="B6FZL2"/>
<proteinExistence type="predicted"/>
<dbReference type="SUPFAM" id="SSF55874">
    <property type="entry name" value="ATPase domain of HSP90 chaperone/DNA topoisomerase II/histidine kinase"/>
    <property type="match status" value="1"/>
</dbReference>
<feature type="transmembrane region" description="Helical" evidence="9">
    <location>
        <begin position="39"/>
        <end position="61"/>
    </location>
</feature>
<dbReference type="PANTHER" id="PTHR45453">
    <property type="entry name" value="PHOSPHATE REGULON SENSOR PROTEIN PHOR"/>
    <property type="match status" value="1"/>
</dbReference>
<keyword evidence="9" id="KW-0472">Membrane</keyword>
<dbReference type="HOGENOM" id="CLU_000445_89_3_9"/>
<evidence type="ECO:0000313" key="11">
    <source>
        <dbReference type="EMBL" id="EEA85047.1"/>
    </source>
</evidence>